<evidence type="ECO:0000259" key="1">
    <source>
        <dbReference type="PROSITE" id="PS50172"/>
    </source>
</evidence>
<dbReference type="AlphaFoldDB" id="A0A0A9YZG4"/>
<sequence length="324" mass="36476">MDTWTKLIPRALFTSKDGSPICALLDMEDSAAAEILTEMFEARGGSIISKSPSQYSIILTDRAQGHSRITIEHPEYPVFNVEWIVDCIDSVELVNINPYLMNTNKFEGRNFMEVIFEKLETSKGTLLVNDFNDSSDCDWMAADRKNSSGKKTRRRGPPKEDDYVKIEIHSLSRDDDVYCEIANFAVTQAIESVLRNERILVSQTKDQLKRHDPDVENRIVRKNLQGAKALLNGADQTSVSKDFSNSGRTTEDEVRLLRPSISQIRPKASDELHILKDGGGQVGAAKPTTVNSIFRLKKNLHCTDNVLPLSSRVRPWIPVDLNIE</sequence>
<keyword evidence="3" id="KW-0240">DNA-directed RNA polymerase</keyword>
<reference evidence="3" key="2">
    <citation type="submission" date="2014-07" db="EMBL/GenBank/DDBJ databases">
        <authorList>
            <person name="Hull J."/>
        </authorList>
    </citation>
    <scope>NUCLEOTIDE SEQUENCE</scope>
</reference>
<feature type="domain" description="BRCT" evidence="1">
    <location>
        <begin position="36"/>
        <end position="101"/>
    </location>
</feature>
<accession>A0A0A9YZG4</accession>
<dbReference type="GO" id="GO:0000428">
    <property type="term" value="C:DNA-directed RNA polymerase complex"/>
    <property type="evidence" value="ECO:0007669"/>
    <property type="project" value="UniProtKB-KW"/>
</dbReference>
<dbReference type="EMBL" id="GBHO01007121">
    <property type="protein sequence ID" value="JAG36483.1"/>
    <property type="molecule type" value="Transcribed_RNA"/>
</dbReference>
<dbReference type="PROSITE" id="PS50172">
    <property type="entry name" value="BRCT"/>
    <property type="match status" value="1"/>
</dbReference>
<dbReference type="InterPro" id="IPR036420">
    <property type="entry name" value="BRCT_dom_sf"/>
</dbReference>
<dbReference type="SUPFAM" id="SSF52113">
    <property type="entry name" value="BRCT domain"/>
    <property type="match status" value="1"/>
</dbReference>
<evidence type="ECO:0000313" key="3">
    <source>
        <dbReference type="EMBL" id="JAG36483.1"/>
    </source>
</evidence>
<dbReference type="Gene3D" id="3.40.50.10190">
    <property type="entry name" value="BRCT domain"/>
    <property type="match status" value="1"/>
</dbReference>
<dbReference type="InterPro" id="IPR001357">
    <property type="entry name" value="BRCT_dom"/>
</dbReference>
<dbReference type="Pfam" id="PF16589">
    <property type="entry name" value="BRCT_2"/>
    <property type="match status" value="1"/>
</dbReference>
<keyword evidence="3" id="KW-0804">Transcription</keyword>
<protein>
    <submittedName>
        <fullName evidence="3">DNA-directed RNA polymerase subunit alpha</fullName>
    </submittedName>
</protein>
<dbReference type="EMBL" id="GBHO01042057">
    <property type="protein sequence ID" value="JAG01547.1"/>
    <property type="molecule type" value="Transcribed_RNA"/>
</dbReference>
<reference evidence="3" key="1">
    <citation type="journal article" date="2014" name="PLoS ONE">
        <title>Transcriptome-Based Identification of ABC Transporters in the Western Tarnished Plant Bug Lygus hesperus.</title>
        <authorList>
            <person name="Hull J.J."/>
            <person name="Chaney K."/>
            <person name="Geib S.M."/>
            <person name="Fabrick J.A."/>
            <person name="Brent C.S."/>
            <person name="Walsh D."/>
            <person name="Lavine L.C."/>
        </authorList>
    </citation>
    <scope>NUCLEOTIDE SEQUENCE</scope>
</reference>
<organism evidence="3">
    <name type="scientific">Lygus hesperus</name>
    <name type="common">Western plant bug</name>
    <dbReference type="NCBI Taxonomy" id="30085"/>
    <lineage>
        <taxon>Eukaryota</taxon>
        <taxon>Metazoa</taxon>
        <taxon>Ecdysozoa</taxon>
        <taxon>Arthropoda</taxon>
        <taxon>Hexapoda</taxon>
        <taxon>Insecta</taxon>
        <taxon>Pterygota</taxon>
        <taxon>Neoptera</taxon>
        <taxon>Paraneoptera</taxon>
        <taxon>Hemiptera</taxon>
        <taxon>Heteroptera</taxon>
        <taxon>Panheteroptera</taxon>
        <taxon>Cimicomorpha</taxon>
        <taxon>Miridae</taxon>
        <taxon>Mirini</taxon>
        <taxon>Lygus</taxon>
    </lineage>
</organism>
<proteinExistence type="predicted"/>
<gene>
    <name evidence="3" type="primary">rpoA_9</name>
    <name evidence="2" type="synonym">rpoA_19</name>
    <name evidence="3" type="ORF">CM83_61869</name>
    <name evidence="2" type="ORF">CM83_61871</name>
</gene>
<evidence type="ECO:0000313" key="2">
    <source>
        <dbReference type="EMBL" id="JAG01547.1"/>
    </source>
</evidence>
<name>A0A0A9YZG4_LYGHE</name>